<accession>A0A0M3IKI3</accession>
<protein>
    <submittedName>
        <fullName evidence="2">GMC_OxRdtase_N domain-containing protein</fullName>
    </submittedName>
</protein>
<name>A0A0M3IKI3_ASCLU</name>
<sequence>MVMRGEAALYMELRSDETPGLKQSNYKATLIEDVPMLKASCTVVQGDHIDHSIIYERSSIVGTGPMYSAV</sequence>
<dbReference type="AlphaFoldDB" id="A0A0M3IKI3"/>
<reference evidence="2" key="1">
    <citation type="submission" date="2017-02" db="UniProtKB">
        <authorList>
            <consortium name="WormBaseParasite"/>
        </authorList>
    </citation>
    <scope>IDENTIFICATION</scope>
</reference>
<dbReference type="Proteomes" id="UP000036681">
    <property type="component" value="Unplaced"/>
</dbReference>
<evidence type="ECO:0000313" key="1">
    <source>
        <dbReference type="Proteomes" id="UP000036681"/>
    </source>
</evidence>
<organism evidence="1 2">
    <name type="scientific">Ascaris lumbricoides</name>
    <name type="common">Giant roundworm</name>
    <dbReference type="NCBI Taxonomy" id="6252"/>
    <lineage>
        <taxon>Eukaryota</taxon>
        <taxon>Metazoa</taxon>
        <taxon>Ecdysozoa</taxon>
        <taxon>Nematoda</taxon>
        <taxon>Chromadorea</taxon>
        <taxon>Rhabditida</taxon>
        <taxon>Spirurina</taxon>
        <taxon>Ascaridomorpha</taxon>
        <taxon>Ascaridoidea</taxon>
        <taxon>Ascarididae</taxon>
        <taxon>Ascaris</taxon>
    </lineage>
</organism>
<keyword evidence="1" id="KW-1185">Reference proteome</keyword>
<proteinExistence type="predicted"/>
<evidence type="ECO:0000313" key="2">
    <source>
        <dbReference type="WBParaSite" id="ALUE_0001925401-mRNA-1"/>
    </source>
</evidence>
<dbReference type="WBParaSite" id="ALUE_0001925401-mRNA-1">
    <property type="protein sequence ID" value="ALUE_0001925401-mRNA-1"/>
    <property type="gene ID" value="ALUE_0001925401"/>
</dbReference>